<sequence>MPSLSLPILPRLPLLLFLDVLLYLVRSSFFPSSGLAFVGRHSGPASDRATAAAVGAEERLAGEDRARTGRHTATLHHLRESHFIARSSRSAHPFHPLRSLHSHTIPARLPAATARPPSSLLAWAAPLSDGAIRKAHLLGALTSKLSLSLVSKLFYIQDTCHNLLFLSSIRATFVSLRMPQLQGGGGGGRGGRAGGKALGSRGPVWRPGTSLQSACRASSEMCIASSHVEVESRDEKARSLEDTIMELCTARWRPSRPTVRPTPGSSLAGARTPALAAQLQSL</sequence>
<dbReference type="RefSeq" id="XP_032816256.1">
    <property type="nucleotide sequence ID" value="XM_032960365.1"/>
</dbReference>
<organism evidence="3 4">
    <name type="scientific">Petromyzon marinus</name>
    <name type="common">Sea lamprey</name>
    <dbReference type="NCBI Taxonomy" id="7757"/>
    <lineage>
        <taxon>Eukaryota</taxon>
        <taxon>Metazoa</taxon>
        <taxon>Chordata</taxon>
        <taxon>Craniata</taxon>
        <taxon>Vertebrata</taxon>
        <taxon>Cyclostomata</taxon>
        <taxon>Hyperoartia</taxon>
        <taxon>Petromyzontiformes</taxon>
        <taxon>Petromyzontidae</taxon>
        <taxon>Petromyzon</taxon>
    </lineage>
</organism>
<gene>
    <name evidence="4" type="primary">LOC116945813</name>
</gene>
<evidence type="ECO:0000256" key="2">
    <source>
        <dbReference type="SAM" id="SignalP"/>
    </source>
</evidence>
<dbReference type="Proteomes" id="UP001318040">
    <property type="component" value="Chromosome 25"/>
</dbReference>
<accession>A0AAJ7TG65</accession>
<name>A0AAJ7TG65_PETMA</name>
<keyword evidence="2" id="KW-0732">Signal</keyword>
<evidence type="ECO:0000313" key="4">
    <source>
        <dbReference type="RefSeq" id="XP_032816256.1"/>
    </source>
</evidence>
<feature type="region of interest" description="Disordered" evidence="1">
    <location>
        <begin position="254"/>
        <end position="273"/>
    </location>
</feature>
<reference evidence="4" key="1">
    <citation type="submission" date="2025-08" db="UniProtKB">
        <authorList>
            <consortium name="RefSeq"/>
        </authorList>
    </citation>
    <scope>IDENTIFICATION</scope>
    <source>
        <tissue evidence="4">Sperm</tissue>
    </source>
</reference>
<protein>
    <submittedName>
        <fullName evidence="4">Uncharacterized protein LOC116945813 isoform X8</fullName>
    </submittedName>
</protein>
<proteinExistence type="predicted"/>
<feature type="signal peptide" evidence="2">
    <location>
        <begin position="1"/>
        <end position="27"/>
    </location>
</feature>
<feature type="compositionally biased region" description="Gly residues" evidence="1">
    <location>
        <begin position="182"/>
        <end position="197"/>
    </location>
</feature>
<feature type="region of interest" description="Disordered" evidence="1">
    <location>
        <begin position="182"/>
        <end position="203"/>
    </location>
</feature>
<evidence type="ECO:0000256" key="1">
    <source>
        <dbReference type="SAM" id="MobiDB-lite"/>
    </source>
</evidence>
<dbReference type="AlphaFoldDB" id="A0AAJ7TG65"/>
<evidence type="ECO:0000313" key="3">
    <source>
        <dbReference type="Proteomes" id="UP001318040"/>
    </source>
</evidence>
<feature type="chain" id="PRO_5042491215" evidence="2">
    <location>
        <begin position="28"/>
        <end position="282"/>
    </location>
</feature>
<keyword evidence="3" id="KW-1185">Reference proteome</keyword>